<dbReference type="InterPro" id="IPR055639">
    <property type="entry name" value="DUF7215"/>
</dbReference>
<evidence type="ECO:0000313" key="2">
    <source>
        <dbReference type="Proteomes" id="UP000225416"/>
    </source>
</evidence>
<dbReference type="Pfam" id="PF23852">
    <property type="entry name" value="DUF7215"/>
    <property type="match status" value="1"/>
</dbReference>
<reference evidence="1 2" key="1">
    <citation type="submission" date="2016-09" db="EMBL/GenBank/DDBJ databases">
        <title>DNA sequence of the Streptomyces Phage Joe and characterization of phiJoe genome integration and excision.</title>
        <authorList>
            <person name="Fogg P.C.M."/>
            <person name="Haley J.A."/>
            <person name="Margaret S.C.M."/>
        </authorList>
    </citation>
    <scope>NUCLEOTIDE SEQUENCE [LARGE SCALE GENOMIC DNA]</scope>
</reference>
<keyword evidence="2" id="KW-1185">Reference proteome</keyword>
<dbReference type="Proteomes" id="UP000225416">
    <property type="component" value="Segment"/>
</dbReference>
<gene>
    <name evidence="1" type="ORF">Joe_40</name>
</gene>
<name>A0A1J0GP85_9CAUD</name>
<sequence length="49" mass="5687">MIGFMGWDMTQAERDQLADETEAFFAFIEDPDSDMDCILAVEEFYDVEV</sequence>
<protein>
    <submittedName>
        <fullName evidence="1">Uncharacterized protein</fullName>
    </submittedName>
</protein>
<accession>A0A1J0GP85</accession>
<evidence type="ECO:0000313" key="1">
    <source>
        <dbReference type="EMBL" id="APC43280.1"/>
    </source>
</evidence>
<organism evidence="1 2">
    <name type="scientific">Streptomyces phage Joe</name>
    <dbReference type="NCBI Taxonomy" id="1913034"/>
    <lineage>
        <taxon>Viruses</taxon>
        <taxon>Duplodnaviria</taxon>
        <taxon>Heunggongvirae</taxon>
        <taxon>Uroviricota</taxon>
        <taxon>Caudoviricetes</taxon>
        <taxon>Arquatrovirinae</taxon>
        <taxon>Camvirus</taxon>
        <taxon>Camvirus joe</taxon>
    </lineage>
</organism>
<dbReference type="EMBL" id="KX815338">
    <property type="protein sequence ID" value="APC43280.1"/>
    <property type="molecule type" value="Genomic_DNA"/>
</dbReference>
<proteinExistence type="predicted"/>